<feature type="repeat" description="ANK" evidence="3">
    <location>
        <begin position="101"/>
        <end position="133"/>
    </location>
</feature>
<evidence type="ECO:0000313" key="5">
    <source>
        <dbReference type="Proteomes" id="UP001209878"/>
    </source>
</evidence>
<comment type="caution">
    <text evidence="4">The sequence shown here is derived from an EMBL/GenBank/DDBJ whole genome shotgun (WGS) entry which is preliminary data.</text>
</comment>
<feature type="repeat" description="ANK" evidence="3">
    <location>
        <begin position="134"/>
        <end position="166"/>
    </location>
</feature>
<evidence type="ECO:0000313" key="4">
    <source>
        <dbReference type="EMBL" id="KAK2180599.1"/>
    </source>
</evidence>
<dbReference type="PROSITE" id="PS50297">
    <property type="entry name" value="ANK_REP_REGION"/>
    <property type="match status" value="2"/>
</dbReference>
<dbReference type="PROSITE" id="PS50088">
    <property type="entry name" value="ANK_REPEAT"/>
    <property type="match status" value="3"/>
</dbReference>
<keyword evidence="2 3" id="KW-0040">ANK repeat</keyword>
<dbReference type="Pfam" id="PF12796">
    <property type="entry name" value="Ank_2"/>
    <property type="match status" value="2"/>
</dbReference>
<keyword evidence="5" id="KW-1185">Reference proteome</keyword>
<dbReference type="Gene3D" id="1.25.40.20">
    <property type="entry name" value="Ankyrin repeat-containing domain"/>
    <property type="match status" value="3"/>
</dbReference>
<dbReference type="SMART" id="SM00248">
    <property type="entry name" value="ANK"/>
    <property type="match status" value="7"/>
</dbReference>
<organism evidence="4 5">
    <name type="scientific">Ridgeia piscesae</name>
    <name type="common">Tubeworm</name>
    <dbReference type="NCBI Taxonomy" id="27915"/>
    <lineage>
        <taxon>Eukaryota</taxon>
        <taxon>Metazoa</taxon>
        <taxon>Spiralia</taxon>
        <taxon>Lophotrochozoa</taxon>
        <taxon>Annelida</taxon>
        <taxon>Polychaeta</taxon>
        <taxon>Sedentaria</taxon>
        <taxon>Canalipalpata</taxon>
        <taxon>Sabellida</taxon>
        <taxon>Siboglinidae</taxon>
        <taxon>Ridgeia</taxon>
    </lineage>
</organism>
<evidence type="ECO:0008006" key="6">
    <source>
        <dbReference type="Google" id="ProtNLM"/>
    </source>
</evidence>
<keyword evidence="1" id="KW-0677">Repeat</keyword>
<protein>
    <recommendedName>
        <fullName evidence="6">Sex-determining protein fem-1</fullName>
    </recommendedName>
</protein>
<dbReference type="AlphaFoldDB" id="A0AAD9L069"/>
<dbReference type="EMBL" id="JAODUO010000436">
    <property type="protein sequence ID" value="KAK2180599.1"/>
    <property type="molecule type" value="Genomic_DNA"/>
</dbReference>
<reference evidence="4" key="1">
    <citation type="journal article" date="2023" name="Mol. Biol. Evol.">
        <title>Third-Generation Sequencing Reveals the Adaptive Role of the Epigenome in Three Deep-Sea Polychaetes.</title>
        <authorList>
            <person name="Perez M."/>
            <person name="Aroh O."/>
            <person name="Sun Y."/>
            <person name="Lan Y."/>
            <person name="Juniper S.K."/>
            <person name="Young C.R."/>
            <person name="Angers B."/>
            <person name="Qian P.Y."/>
        </authorList>
    </citation>
    <scope>NUCLEOTIDE SEQUENCE</scope>
    <source>
        <strain evidence="4">R07B-5</strain>
    </source>
</reference>
<dbReference type="InterPro" id="IPR002110">
    <property type="entry name" value="Ankyrin_rpt"/>
</dbReference>
<dbReference type="PANTHER" id="PTHR24173:SF82">
    <property type="entry name" value="FI19351P1"/>
    <property type="match status" value="1"/>
</dbReference>
<dbReference type="SUPFAM" id="SSF48403">
    <property type="entry name" value="Ankyrin repeat"/>
    <property type="match status" value="2"/>
</dbReference>
<dbReference type="Proteomes" id="UP001209878">
    <property type="component" value="Unassembled WGS sequence"/>
</dbReference>
<accession>A0AAD9L069</accession>
<gene>
    <name evidence="4" type="ORF">NP493_436g01037</name>
</gene>
<feature type="repeat" description="ANK" evidence="3">
    <location>
        <begin position="198"/>
        <end position="230"/>
    </location>
</feature>
<dbReference type="InterPro" id="IPR036770">
    <property type="entry name" value="Ankyrin_rpt-contain_sf"/>
</dbReference>
<dbReference type="PANTHER" id="PTHR24173">
    <property type="entry name" value="ANKYRIN REPEAT CONTAINING"/>
    <property type="match status" value="1"/>
</dbReference>
<evidence type="ECO:0000256" key="2">
    <source>
        <dbReference type="ARBA" id="ARBA00023043"/>
    </source>
</evidence>
<sequence>MAWNGRSTSQRLLGDDAVRRLLSDLLHCVRENQLVKAKFLLKCLPMSDRRRIVNQTSDDVTPLFVAAQYGHLAFLNYLIDECGADVEMCGVYEVQEDHSRHLVTPLWCAAVSNKLPIVGALIRHGAEINATSDTQSTPVRSACYMTNVDVVKYLVKHGADVHKPNINGGTCLINSVQSADLCQFLINCGVCVNERDNSGNIALHYAIRECRTDTVKLLLRNGSDPLICNDFGDDALQTASLRGYEHIVEFLIDRIHPNIPRQIEAYQLIGANFVDQKHSIPKAIESWRRANRLRCHDDVYVDDTCVNASAPSRARLQAYGDVQEVATASQLEDIVDTPDAVYMQALLIRERILGTEHKETIFGLMYRGAVYADTHHYQRCVDMWKYAFHLRHMKPEPLDHECLFTLQALCKLFWEIYDENLDGSTGESVRFADVIDVFEMAANEFSEISEVVQVRPVHICHLEDVETMMALLLHLIHLLQKLGKSDEDELRFRRIVHRVISLRVRTRTGCSLLHCAVDTQMSTVADEFFSSFPDADVVRLLLECGSPVDDVNDELNTALHMCAMGSRDTGDVDRFLEVYCHLVKHGAHIDANNKLRVTAVELLPPGLWHVKTMQFASLKCLAARVVQQCHVDYLGQVPQALVPFIQMH</sequence>
<evidence type="ECO:0000256" key="3">
    <source>
        <dbReference type="PROSITE-ProRule" id="PRU00023"/>
    </source>
</evidence>
<name>A0AAD9L069_RIDPI</name>
<dbReference type="Pfam" id="PF00023">
    <property type="entry name" value="Ank"/>
    <property type="match status" value="1"/>
</dbReference>
<proteinExistence type="predicted"/>
<evidence type="ECO:0000256" key="1">
    <source>
        <dbReference type="ARBA" id="ARBA00022737"/>
    </source>
</evidence>